<dbReference type="OrthoDB" id="7359831at2759"/>
<protein>
    <submittedName>
        <fullName evidence="1">Uncharacterized protein</fullName>
    </submittedName>
</protein>
<accession>A0A8J9Y9C7</accession>
<dbReference type="AlphaFoldDB" id="A0A8J9Y9C7"/>
<organism evidence="1 2">
    <name type="scientific">Brenthis ino</name>
    <name type="common">lesser marbled fritillary</name>
    <dbReference type="NCBI Taxonomy" id="405034"/>
    <lineage>
        <taxon>Eukaryota</taxon>
        <taxon>Metazoa</taxon>
        <taxon>Ecdysozoa</taxon>
        <taxon>Arthropoda</taxon>
        <taxon>Hexapoda</taxon>
        <taxon>Insecta</taxon>
        <taxon>Pterygota</taxon>
        <taxon>Neoptera</taxon>
        <taxon>Endopterygota</taxon>
        <taxon>Lepidoptera</taxon>
        <taxon>Glossata</taxon>
        <taxon>Ditrysia</taxon>
        <taxon>Papilionoidea</taxon>
        <taxon>Nymphalidae</taxon>
        <taxon>Heliconiinae</taxon>
        <taxon>Argynnini</taxon>
        <taxon>Brenthis</taxon>
    </lineage>
</organism>
<gene>
    <name evidence="1" type="ORF">BINO364_LOCUS5834</name>
</gene>
<feature type="non-terminal residue" evidence="1">
    <location>
        <position position="158"/>
    </location>
</feature>
<reference evidence="1" key="1">
    <citation type="submission" date="2021-12" db="EMBL/GenBank/DDBJ databases">
        <authorList>
            <person name="Martin H S."/>
        </authorList>
    </citation>
    <scope>NUCLEOTIDE SEQUENCE</scope>
</reference>
<sequence>MRMQPRKLNSGNYKFYDLMTFGITPILYADAVRLHRLFQFLDGFKSEHDLQGFLHVGIDYAVFLNKPKPHDKFLVYELYEMNLGSGMNPRLLAISKVPITYIKEQLKTFKAELYNAKYLDDNVVPGVQVKTLREWQIYRALKTKNIVAEEPVLRTIVL</sequence>
<name>A0A8J9Y9C7_9NEOP</name>
<evidence type="ECO:0000313" key="2">
    <source>
        <dbReference type="Proteomes" id="UP000838878"/>
    </source>
</evidence>
<keyword evidence="2" id="KW-1185">Reference proteome</keyword>
<dbReference type="EMBL" id="OV170234">
    <property type="protein sequence ID" value="CAH0719501.1"/>
    <property type="molecule type" value="Genomic_DNA"/>
</dbReference>
<proteinExistence type="predicted"/>
<evidence type="ECO:0000313" key="1">
    <source>
        <dbReference type="EMBL" id="CAH0719501.1"/>
    </source>
</evidence>
<dbReference type="Proteomes" id="UP000838878">
    <property type="component" value="Chromosome 14"/>
</dbReference>